<accession>A0AAF1B648</accession>
<keyword evidence="4 5" id="KW-0694">RNA-binding</keyword>
<organism evidence="7 8">
    <name type="scientific">Daucus carota subsp. sativus</name>
    <name type="common">Carrot</name>
    <dbReference type="NCBI Taxonomy" id="79200"/>
    <lineage>
        <taxon>Eukaryota</taxon>
        <taxon>Viridiplantae</taxon>
        <taxon>Streptophyta</taxon>
        <taxon>Embryophyta</taxon>
        <taxon>Tracheophyta</taxon>
        <taxon>Spermatophyta</taxon>
        <taxon>Magnoliopsida</taxon>
        <taxon>eudicotyledons</taxon>
        <taxon>Gunneridae</taxon>
        <taxon>Pentapetalae</taxon>
        <taxon>asterids</taxon>
        <taxon>campanulids</taxon>
        <taxon>Apiales</taxon>
        <taxon>Apiaceae</taxon>
        <taxon>Apioideae</taxon>
        <taxon>Scandiceae</taxon>
        <taxon>Daucinae</taxon>
        <taxon>Daucus</taxon>
        <taxon>Daucus sect. Daucus</taxon>
    </lineage>
</organism>
<dbReference type="InterPro" id="IPR049560">
    <property type="entry name" value="MeTrfase_RsmB-F_NOP2_cat"/>
</dbReference>
<reference evidence="7" key="1">
    <citation type="journal article" date="2016" name="Nat. Genet.">
        <title>A high-quality carrot genome assembly provides new insights into carotenoid accumulation and asterid genome evolution.</title>
        <authorList>
            <person name="Iorizzo M."/>
            <person name="Ellison S."/>
            <person name="Senalik D."/>
            <person name="Zeng P."/>
            <person name="Satapoomin P."/>
            <person name="Huang J."/>
            <person name="Bowman M."/>
            <person name="Iovene M."/>
            <person name="Sanseverino W."/>
            <person name="Cavagnaro P."/>
            <person name="Yildiz M."/>
            <person name="Macko-Podgorni A."/>
            <person name="Moranska E."/>
            <person name="Grzebelus E."/>
            <person name="Grzebelus D."/>
            <person name="Ashrafi H."/>
            <person name="Zheng Z."/>
            <person name="Cheng S."/>
            <person name="Spooner D."/>
            <person name="Van Deynze A."/>
            <person name="Simon P."/>
        </authorList>
    </citation>
    <scope>NUCLEOTIDE SEQUENCE</scope>
    <source>
        <tissue evidence="7">Leaf</tissue>
    </source>
</reference>
<dbReference type="SUPFAM" id="SSF53335">
    <property type="entry name" value="S-adenosyl-L-methionine-dependent methyltransferases"/>
    <property type="match status" value="1"/>
</dbReference>
<dbReference type="Pfam" id="PF01189">
    <property type="entry name" value="Methyltr_RsmB-F"/>
    <property type="match status" value="2"/>
</dbReference>
<keyword evidence="8" id="KW-1185">Reference proteome</keyword>
<keyword evidence="2 5" id="KW-0808">Transferase</keyword>
<dbReference type="GO" id="GO:0001510">
    <property type="term" value="P:RNA methylation"/>
    <property type="evidence" value="ECO:0007669"/>
    <property type="project" value="InterPro"/>
</dbReference>
<evidence type="ECO:0000256" key="1">
    <source>
        <dbReference type="ARBA" id="ARBA00022603"/>
    </source>
</evidence>
<sequence>MEVKESSNVELPQAFIDFLKKNGLDPSIYTAADSTPRYIRLKPGCEAYIEDIEAEINCKLQKVEWLPSFYSLPPHVQIANSKAYQEGKLYGIDAASGAAVTALDITPGDHILDLCAAPGAKLCMISELLGSSGTVTGVDVARHRLAACRTMLQKYALGDRCRLFVADGTTFSLLPVQALSNSKIYSESASEENLDTYKEWTSRRPWKERKKANKAQKNGNSQLVLQSQDPELIFYGLHSGVVGLSKSKLYGSGLSHHGYDKVLVDAECTHDGSIKHIQKFENWGWTTLQRRVLNAERIDNLNVLQLLLLTNGFKLLKVGGYLVYSTCSLTVAQNEDVVEQFLLQNSSAELLDIEAAKHWPCKSGKIQKTLRFDPLTSQTSGLFVAKFTKLCT</sequence>
<keyword evidence="3 5" id="KW-0949">S-adenosyl-L-methionine</keyword>
<proteinExistence type="inferred from homology"/>
<gene>
    <name evidence="7" type="ORF">DCAR_0624748</name>
</gene>
<name>A0AAF1B648_DAUCS</name>
<dbReference type="CDD" id="cd02440">
    <property type="entry name" value="AdoMet_MTases"/>
    <property type="match status" value="1"/>
</dbReference>
<dbReference type="KEGG" id="dcr:108192864"/>
<dbReference type="PRINTS" id="PR02008">
    <property type="entry name" value="RCMTFAMILY"/>
</dbReference>
<dbReference type="InterPro" id="IPR023269">
    <property type="entry name" value="RCMT_subfamily_9"/>
</dbReference>
<feature type="binding site" evidence="5">
    <location>
        <position position="265"/>
    </location>
    <ligand>
        <name>S-adenosyl-L-methionine</name>
        <dbReference type="ChEBI" id="CHEBI:59789"/>
    </ligand>
</feature>
<dbReference type="InterPro" id="IPR001678">
    <property type="entry name" value="MeTrfase_RsmB-F_NOP2_dom"/>
</dbReference>
<dbReference type="InterPro" id="IPR023267">
    <property type="entry name" value="RCMT"/>
</dbReference>
<dbReference type="GO" id="GO:0003723">
    <property type="term" value="F:RNA binding"/>
    <property type="evidence" value="ECO:0007669"/>
    <property type="project" value="UniProtKB-UniRule"/>
</dbReference>
<dbReference type="EMBL" id="CP093348">
    <property type="protein sequence ID" value="WOH05332.1"/>
    <property type="molecule type" value="Genomic_DNA"/>
</dbReference>
<feature type="active site" description="Nucleophile" evidence="5">
    <location>
        <position position="327"/>
    </location>
</feature>
<dbReference type="InterPro" id="IPR029063">
    <property type="entry name" value="SAM-dependent_MTases_sf"/>
</dbReference>
<feature type="binding site" evidence="5">
    <location>
        <position position="167"/>
    </location>
    <ligand>
        <name>S-adenosyl-L-methionine</name>
        <dbReference type="ChEBI" id="CHEBI:59789"/>
    </ligand>
</feature>
<evidence type="ECO:0000256" key="2">
    <source>
        <dbReference type="ARBA" id="ARBA00022679"/>
    </source>
</evidence>
<comment type="caution">
    <text evidence="5">Lacks conserved residue(s) required for the propagation of feature annotation.</text>
</comment>
<dbReference type="PROSITE" id="PS51686">
    <property type="entry name" value="SAM_MT_RSMB_NOP"/>
    <property type="match status" value="1"/>
</dbReference>
<evidence type="ECO:0000313" key="8">
    <source>
        <dbReference type="Proteomes" id="UP000077755"/>
    </source>
</evidence>
<dbReference type="PANTHER" id="PTHR22807:SF16">
    <property type="entry name" value="SAM-DEPENDENT MTASE RSMB_NOP-TYPE DOMAIN-CONTAINING PROTEIN"/>
    <property type="match status" value="1"/>
</dbReference>
<reference evidence="7" key="2">
    <citation type="submission" date="2022-03" db="EMBL/GenBank/DDBJ databases">
        <title>Draft title - Genomic analysis of global carrot germplasm unveils the trajectory of domestication and the origin of high carotenoid orange carrot.</title>
        <authorList>
            <person name="Iorizzo M."/>
            <person name="Ellison S."/>
            <person name="Senalik D."/>
            <person name="Macko-Podgorni A."/>
            <person name="Grzebelus D."/>
            <person name="Bostan H."/>
            <person name="Rolling W."/>
            <person name="Curaba J."/>
            <person name="Simon P."/>
        </authorList>
    </citation>
    <scope>NUCLEOTIDE SEQUENCE</scope>
    <source>
        <tissue evidence="7">Leaf</tissue>
    </source>
</reference>
<evidence type="ECO:0000256" key="3">
    <source>
        <dbReference type="ARBA" id="ARBA00022691"/>
    </source>
</evidence>
<dbReference type="PANTHER" id="PTHR22807">
    <property type="entry name" value="NOP2 YEAST -RELATED NOL1/NOP2/FMU SUN DOMAIN-CONTAINING"/>
    <property type="match status" value="1"/>
</dbReference>
<evidence type="ECO:0000313" key="7">
    <source>
        <dbReference type="EMBL" id="WOH05332.1"/>
    </source>
</evidence>
<dbReference type="Gene3D" id="3.40.50.150">
    <property type="entry name" value="Vaccinia Virus protein VP39"/>
    <property type="match status" value="1"/>
</dbReference>
<evidence type="ECO:0000259" key="6">
    <source>
        <dbReference type="PROSITE" id="PS51686"/>
    </source>
</evidence>
<keyword evidence="1 5" id="KW-0489">Methyltransferase</keyword>
<dbReference type="GO" id="GO:0008173">
    <property type="term" value="F:RNA methyltransferase activity"/>
    <property type="evidence" value="ECO:0007669"/>
    <property type="project" value="InterPro"/>
</dbReference>
<evidence type="ECO:0000256" key="4">
    <source>
        <dbReference type="ARBA" id="ARBA00022884"/>
    </source>
</evidence>
<dbReference type="Proteomes" id="UP000077755">
    <property type="component" value="Chromosome 6"/>
</dbReference>
<protein>
    <recommendedName>
        <fullName evidence="6">SAM-dependent MTase RsmB/NOP-type domain-containing protein</fullName>
    </recommendedName>
</protein>
<evidence type="ECO:0000256" key="5">
    <source>
        <dbReference type="PROSITE-ProRule" id="PRU01023"/>
    </source>
</evidence>
<dbReference type="AlphaFoldDB" id="A0AAF1B648"/>
<dbReference type="PRINTS" id="PR02010">
    <property type="entry name" value="RCMT9"/>
</dbReference>
<comment type="similarity">
    <text evidence="5">Belongs to the class I-like SAM-binding methyltransferase superfamily. RsmB/NOP family.</text>
</comment>
<feature type="binding site" evidence="5">
    <location>
        <position position="139"/>
    </location>
    <ligand>
        <name>S-adenosyl-L-methionine</name>
        <dbReference type="ChEBI" id="CHEBI:59789"/>
    </ligand>
</feature>
<feature type="domain" description="SAM-dependent MTase RsmB/NOP-type" evidence="6">
    <location>
        <begin position="24"/>
        <end position="390"/>
    </location>
</feature>